<feature type="transmembrane region" description="Helical" evidence="10">
    <location>
        <begin position="378"/>
        <end position="399"/>
    </location>
</feature>
<dbReference type="Proteomes" id="UP001143362">
    <property type="component" value="Unassembled WGS sequence"/>
</dbReference>
<sequence>MNLRRQLLLVSLLLLTLPWAGCQFVREMESALEHGQAQSLRASARAVATVLMDRPELIYPNTERRLAENNAQPGPSLYATTSSAPIIVDGYDDGWDGPDHLQFGPIRYRSRTRDGRLYLLLQITDHEVIYHDPKLLDRVSGDRLLLRTDRDYIISTAAPGPVQARLLNSRIGGPDLMGNWESRIRGHWQDTQDGFSIELEMPLSALHGRLGFSLINVDGDGNETHFGNLESNRPAPWLIYPPRALQALVTPFSSVALRLSVIDRDRWVVSQAGQPGAAVAGTKTPWLLRAIYRAILNKDPPPAPTAAAIYGQQAGPEVEGALGGNSAVGSYRLTAGGEQKLILAAAPIVSDGKVIGALLAEQNSEQYLSLTDQAFSQLLFISLLAMLASALGLIGYASWLSWRIRQLSQASANAIGADGQIRAEFPASSAKDELGELARQHAQLLLRLREYNEYLRSLSRKLSHELRTPIAVIQSSLDNLEHNDSDRNVYLPRARQGLARLAGILTSMAEANRLEESLYSNALEPFDLAELCRQLHAAYRQIYPQQQITLSGADTALLVHGSADLVAQAMDKLLDNAASFSREGSRITISVHKTDTDIIVQVSNEGPALPAHMQQQLFDSMVSVREQRDDVHLGLGLHIVKLIMEYHAGQVQAANRDDGKGVTFSLCFRA</sequence>
<comment type="subcellular location">
    <subcellularLocation>
        <location evidence="2">Membrane</location>
    </subcellularLocation>
</comment>
<dbReference type="InterPro" id="IPR036097">
    <property type="entry name" value="HisK_dim/P_sf"/>
</dbReference>
<feature type="domain" description="Histidine kinase" evidence="11">
    <location>
        <begin position="461"/>
        <end position="670"/>
    </location>
</feature>
<evidence type="ECO:0000313" key="14">
    <source>
        <dbReference type="Proteomes" id="UP001143362"/>
    </source>
</evidence>
<dbReference type="Pfam" id="PF00512">
    <property type="entry name" value="HisKA"/>
    <property type="match status" value="1"/>
</dbReference>
<evidence type="ECO:0000256" key="2">
    <source>
        <dbReference type="ARBA" id="ARBA00004370"/>
    </source>
</evidence>
<evidence type="ECO:0000256" key="5">
    <source>
        <dbReference type="ARBA" id="ARBA00022679"/>
    </source>
</evidence>
<dbReference type="SMART" id="SM00387">
    <property type="entry name" value="HATPase_c"/>
    <property type="match status" value="1"/>
</dbReference>
<evidence type="ECO:0000313" key="13">
    <source>
        <dbReference type="EMBL" id="MCX2981575.1"/>
    </source>
</evidence>
<dbReference type="CDD" id="cd00082">
    <property type="entry name" value="HisKA"/>
    <property type="match status" value="1"/>
</dbReference>
<evidence type="ECO:0000259" key="11">
    <source>
        <dbReference type="PROSITE" id="PS50109"/>
    </source>
</evidence>
<protein>
    <recommendedName>
        <fullName evidence="3">histidine kinase</fullName>
        <ecNumber evidence="3">2.7.13.3</ecNumber>
    </recommendedName>
</protein>
<dbReference type="SUPFAM" id="SSF47384">
    <property type="entry name" value="Homodimeric domain of signal transducing histidine kinase"/>
    <property type="match status" value="1"/>
</dbReference>
<dbReference type="InterPro" id="IPR005467">
    <property type="entry name" value="His_kinase_dom"/>
</dbReference>
<dbReference type="PROSITE" id="PS50109">
    <property type="entry name" value="HIS_KIN"/>
    <property type="match status" value="1"/>
</dbReference>
<evidence type="ECO:0000256" key="1">
    <source>
        <dbReference type="ARBA" id="ARBA00000085"/>
    </source>
</evidence>
<proteinExistence type="predicted"/>
<dbReference type="InterPro" id="IPR003660">
    <property type="entry name" value="HAMP_dom"/>
</dbReference>
<accession>A0ABT3TIE5</accession>
<evidence type="ECO:0000256" key="9">
    <source>
        <dbReference type="ARBA" id="ARBA00023012"/>
    </source>
</evidence>
<dbReference type="SUPFAM" id="SSF49344">
    <property type="entry name" value="CBD9-like"/>
    <property type="match status" value="1"/>
</dbReference>
<keyword evidence="9" id="KW-0902">Two-component regulatory system</keyword>
<evidence type="ECO:0000256" key="7">
    <source>
        <dbReference type="ARBA" id="ARBA00022777"/>
    </source>
</evidence>
<keyword evidence="4" id="KW-0597">Phosphoprotein</keyword>
<keyword evidence="6 10" id="KW-0812">Transmembrane</keyword>
<dbReference type="InterPro" id="IPR003594">
    <property type="entry name" value="HATPase_dom"/>
</dbReference>
<evidence type="ECO:0000259" key="12">
    <source>
        <dbReference type="PROSITE" id="PS50885"/>
    </source>
</evidence>
<keyword evidence="14" id="KW-1185">Reference proteome</keyword>
<keyword evidence="5" id="KW-0808">Transferase</keyword>
<dbReference type="EC" id="2.7.13.3" evidence="3"/>
<organism evidence="13 14">
    <name type="scientific">Candidatus Litorirhabdus singularis</name>
    <dbReference type="NCBI Taxonomy" id="2518993"/>
    <lineage>
        <taxon>Bacteria</taxon>
        <taxon>Pseudomonadati</taxon>
        <taxon>Pseudomonadota</taxon>
        <taxon>Gammaproteobacteria</taxon>
        <taxon>Cellvibrionales</taxon>
        <taxon>Halieaceae</taxon>
        <taxon>Candidatus Litorirhabdus</taxon>
    </lineage>
</organism>
<dbReference type="Gene3D" id="3.30.565.10">
    <property type="entry name" value="Histidine kinase-like ATPase, C-terminal domain"/>
    <property type="match status" value="1"/>
</dbReference>
<feature type="domain" description="HAMP" evidence="12">
    <location>
        <begin position="398"/>
        <end position="453"/>
    </location>
</feature>
<comment type="catalytic activity">
    <reaction evidence="1">
        <text>ATP + protein L-histidine = ADP + protein N-phospho-L-histidine.</text>
        <dbReference type="EC" id="2.7.13.3"/>
    </reaction>
</comment>
<keyword evidence="7" id="KW-0418">Kinase</keyword>
<dbReference type="PANTHER" id="PTHR45436">
    <property type="entry name" value="SENSOR HISTIDINE KINASE YKOH"/>
    <property type="match status" value="1"/>
</dbReference>
<evidence type="ECO:0000256" key="6">
    <source>
        <dbReference type="ARBA" id="ARBA00022692"/>
    </source>
</evidence>
<evidence type="ECO:0000256" key="10">
    <source>
        <dbReference type="SAM" id="Phobius"/>
    </source>
</evidence>
<gene>
    <name evidence="13" type="ORF">EYC98_11950</name>
</gene>
<dbReference type="Gene3D" id="6.10.340.10">
    <property type="match status" value="1"/>
</dbReference>
<dbReference type="EMBL" id="SHNN01000002">
    <property type="protein sequence ID" value="MCX2981575.1"/>
    <property type="molecule type" value="Genomic_DNA"/>
</dbReference>
<name>A0ABT3TIE5_9GAMM</name>
<dbReference type="PROSITE" id="PS50885">
    <property type="entry name" value="HAMP"/>
    <property type="match status" value="1"/>
</dbReference>
<comment type="caution">
    <text evidence="13">The sequence shown here is derived from an EMBL/GenBank/DDBJ whole genome shotgun (WGS) entry which is preliminary data.</text>
</comment>
<dbReference type="InterPro" id="IPR036890">
    <property type="entry name" value="HATPase_C_sf"/>
</dbReference>
<dbReference type="Pfam" id="PF02518">
    <property type="entry name" value="HATPase_c"/>
    <property type="match status" value="1"/>
</dbReference>
<dbReference type="SUPFAM" id="SSF55874">
    <property type="entry name" value="ATPase domain of HSP90 chaperone/DNA topoisomerase II/histidine kinase"/>
    <property type="match status" value="1"/>
</dbReference>
<dbReference type="InterPro" id="IPR003661">
    <property type="entry name" value="HisK_dim/P_dom"/>
</dbReference>
<reference evidence="13" key="1">
    <citation type="submission" date="2019-02" db="EMBL/GenBank/DDBJ databases">
        <authorList>
            <person name="Li S.-H."/>
        </authorList>
    </citation>
    <scope>NUCLEOTIDE SEQUENCE</scope>
    <source>
        <strain evidence="13">IMCC14734</strain>
    </source>
</reference>
<dbReference type="PANTHER" id="PTHR45436:SF5">
    <property type="entry name" value="SENSOR HISTIDINE KINASE TRCS"/>
    <property type="match status" value="1"/>
</dbReference>
<evidence type="ECO:0000256" key="3">
    <source>
        <dbReference type="ARBA" id="ARBA00012438"/>
    </source>
</evidence>
<dbReference type="Gene3D" id="1.10.287.130">
    <property type="match status" value="1"/>
</dbReference>
<dbReference type="InterPro" id="IPR050428">
    <property type="entry name" value="TCS_sensor_his_kinase"/>
</dbReference>
<evidence type="ECO:0000256" key="8">
    <source>
        <dbReference type="ARBA" id="ARBA00022989"/>
    </source>
</evidence>
<dbReference type="SMART" id="SM00388">
    <property type="entry name" value="HisKA"/>
    <property type="match status" value="1"/>
</dbReference>
<evidence type="ECO:0000256" key="4">
    <source>
        <dbReference type="ARBA" id="ARBA00022553"/>
    </source>
</evidence>
<keyword evidence="8 10" id="KW-1133">Transmembrane helix</keyword>
<keyword evidence="10" id="KW-0472">Membrane</keyword>